<gene>
    <name evidence="2" type="ORF">DWX20_08025</name>
</gene>
<name>A0A412PD14_9FIRM</name>
<dbReference type="EMBL" id="QRWX01000003">
    <property type="protein sequence ID" value="RGT55092.1"/>
    <property type="molecule type" value="Genomic_DNA"/>
</dbReference>
<protein>
    <submittedName>
        <fullName evidence="2">XRE family transcriptional regulator</fullName>
    </submittedName>
</protein>
<evidence type="ECO:0000313" key="3">
    <source>
        <dbReference type="Proteomes" id="UP000284731"/>
    </source>
</evidence>
<organism evidence="2 3">
    <name type="scientific">Solobacterium moorei</name>
    <dbReference type="NCBI Taxonomy" id="102148"/>
    <lineage>
        <taxon>Bacteria</taxon>
        <taxon>Bacillati</taxon>
        <taxon>Bacillota</taxon>
        <taxon>Erysipelotrichia</taxon>
        <taxon>Erysipelotrichales</taxon>
        <taxon>Erysipelotrichaceae</taxon>
        <taxon>Solobacterium</taxon>
    </lineage>
</organism>
<dbReference type="CDD" id="cd00093">
    <property type="entry name" value="HTH_XRE"/>
    <property type="match status" value="1"/>
</dbReference>
<sequence>MKVNERLKNYIEHIGIKQRVIAEKTGFSENKVSQTLNGRRVISAEELEIYCNALKNTPNDIYQFNGCQES</sequence>
<dbReference type="PROSITE" id="PS50943">
    <property type="entry name" value="HTH_CROC1"/>
    <property type="match status" value="1"/>
</dbReference>
<dbReference type="Pfam" id="PF12844">
    <property type="entry name" value="HTH_19"/>
    <property type="match status" value="1"/>
</dbReference>
<evidence type="ECO:0000259" key="1">
    <source>
        <dbReference type="PROSITE" id="PS50943"/>
    </source>
</evidence>
<dbReference type="AlphaFoldDB" id="A0A412PD14"/>
<evidence type="ECO:0000313" key="2">
    <source>
        <dbReference type="EMBL" id="RGT55092.1"/>
    </source>
</evidence>
<dbReference type="RefSeq" id="WP_118765119.1">
    <property type="nucleotide sequence ID" value="NZ_CABJCF010000003.1"/>
</dbReference>
<dbReference type="InterPro" id="IPR010982">
    <property type="entry name" value="Lambda_DNA-bd_dom_sf"/>
</dbReference>
<dbReference type="Gene3D" id="1.10.260.40">
    <property type="entry name" value="lambda repressor-like DNA-binding domains"/>
    <property type="match status" value="1"/>
</dbReference>
<dbReference type="Proteomes" id="UP000284731">
    <property type="component" value="Unassembled WGS sequence"/>
</dbReference>
<dbReference type="SUPFAM" id="SSF47413">
    <property type="entry name" value="lambda repressor-like DNA-binding domains"/>
    <property type="match status" value="1"/>
</dbReference>
<accession>A0A412PD14</accession>
<proteinExistence type="predicted"/>
<feature type="domain" description="HTH cro/C1-type" evidence="1">
    <location>
        <begin position="7"/>
        <end position="61"/>
    </location>
</feature>
<dbReference type="SMART" id="SM00530">
    <property type="entry name" value="HTH_XRE"/>
    <property type="match status" value="1"/>
</dbReference>
<dbReference type="GO" id="GO:0003677">
    <property type="term" value="F:DNA binding"/>
    <property type="evidence" value="ECO:0007669"/>
    <property type="project" value="InterPro"/>
</dbReference>
<reference evidence="2 3" key="1">
    <citation type="submission" date="2018-08" db="EMBL/GenBank/DDBJ databases">
        <title>A genome reference for cultivated species of the human gut microbiota.</title>
        <authorList>
            <person name="Zou Y."/>
            <person name="Xue W."/>
            <person name="Luo G."/>
        </authorList>
    </citation>
    <scope>NUCLEOTIDE SEQUENCE [LARGE SCALE GENOMIC DNA]</scope>
    <source>
        <strain evidence="2 3">AF18-46</strain>
    </source>
</reference>
<comment type="caution">
    <text evidence="2">The sequence shown here is derived from an EMBL/GenBank/DDBJ whole genome shotgun (WGS) entry which is preliminary data.</text>
</comment>
<dbReference type="InterPro" id="IPR001387">
    <property type="entry name" value="Cro/C1-type_HTH"/>
</dbReference>